<feature type="compositionally biased region" description="Low complexity" evidence="1">
    <location>
        <begin position="247"/>
        <end position="268"/>
    </location>
</feature>
<gene>
    <name evidence="2" type="ORF">B0T15DRAFT_513621</name>
</gene>
<feature type="region of interest" description="Disordered" evidence="1">
    <location>
        <begin position="1"/>
        <end position="36"/>
    </location>
</feature>
<keyword evidence="3" id="KW-1185">Reference proteome</keyword>
<feature type="region of interest" description="Disordered" evidence="1">
    <location>
        <begin position="218"/>
        <end position="309"/>
    </location>
</feature>
<dbReference type="GeneID" id="87886884"/>
<comment type="caution">
    <text evidence="2">The sequence shown here is derived from an EMBL/GenBank/DDBJ whole genome shotgun (WGS) entry which is preliminary data.</text>
</comment>
<feature type="compositionally biased region" description="Basic and acidic residues" evidence="1">
    <location>
        <begin position="380"/>
        <end position="405"/>
    </location>
</feature>
<dbReference type="Proteomes" id="UP001273166">
    <property type="component" value="Unassembled WGS sequence"/>
</dbReference>
<feature type="region of interest" description="Disordered" evidence="1">
    <location>
        <begin position="345"/>
        <end position="412"/>
    </location>
</feature>
<dbReference type="EMBL" id="JAUDZG010000006">
    <property type="protein sequence ID" value="KAK3303443.1"/>
    <property type="molecule type" value="Genomic_DNA"/>
</dbReference>
<accession>A0AAJ0GNU4</accession>
<reference evidence="2" key="1">
    <citation type="journal article" date="2023" name="Mol. Phylogenet. Evol.">
        <title>Genome-scale phylogeny and comparative genomics of the fungal order Sordariales.</title>
        <authorList>
            <person name="Hensen N."/>
            <person name="Bonometti L."/>
            <person name="Westerberg I."/>
            <person name="Brannstrom I.O."/>
            <person name="Guillou S."/>
            <person name="Cros-Aarteil S."/>
            <person name="Calhoun S."/>
            <person name="Haridas S."/>
            <person name="Kuo A."/>
            <person name="Mondo S."/>
            <person name="Pangilinan J."/>
            <person name="Riley R."/>
            <person name="LaButti K."/>
            <person name="Andreopoulos B."/>
            <person name="Lipzen A."/>
            <person name="Chen C."/>
            <person name="Yan M."/>
            <person name="Daum C."/>
            <person name="Ng V."/>
            <person name="Clum A."/>
            <person name="Steindorff A."/>
            <person name="Ohm R.A."/>
            <person name="Martin F."/>
            <person name="Silar P."/>
            <person name="Natvig D.O."/>
            <person name="Lalanne C."/>
            <person name="Gautier V."/>
            <person name="Ament-Velasquez S.L."/>
            <person name="Kruys A."/>
            <person name="Hutchinson M.I."/>
            <person name="Powell A.J."/>
            <person name="Barry K."/>
            <person name="Miller A.N."/>
            <person name="Grigoriev I.V."/>
            <person name="Debuchy R."/>
            <person name="Gladieux P."/>
            <person name="Hiltunen Thoren M."/>
            <person name="Johannesson H."/>
        </authorList>
    </citation>
    <scope>NUCLEOTIDE SEQUENCE</scope>
    <source>
        <strain evidence="2">CBS 333.67</strain>
    </source>
</reference>
<evidence type="ECO:0000313" key="2">
    <source>
        <dbReference type="EMBL" id="KAK3303443.1"/>
    </source>
</evidence>
<feature type="compositionally biased region" description="Low complexity" evidence="1">
    <location>
        <begin position="1"/>
        <end position="12"/>
    </location>
</feature>
<proteinExistence type="predicted"/>
<sequence>MSSWPSGDWPSDSAEEGQQDRPTDPNSLGKLSPRGQIIGITPEQTERALKLLSVPFDSLPQVPPFAPFFGYTTQWHKVQVASSLAGFSAEMRRVLTTTEADALAYHRSRCCAISSWSPPLVLATTLYFTWRGRATLRFPFITPDPAKFNPNAFPTASRPFLTGPSAVRLWHGFRFGAYGIVCYFLVKGFVDSYAYTTYLMNVIADPRLKTIRDAAKTVRNQQSVPGTDAIQGAPGYERSTTIGSWSPQQQRQQQQQPAQQSAPQPQDAAQDDDTFLFDDASPVAPTQRQRPKQSSTSYNPSTGQGSAWDRVRSQAIAEQLNQRFEQAGEQTQQRMTDLEAALERFNNKQRRLGGRERTEQPTYGRSEQEKTEQYTYPTSEQEKAYAKEQAQKEFDAMLERERRGEGSSGGRM</sequence>
<feature type="compositionally biased region" description="Polar residues" evidence="1">
    <location>
        <begin position="284"/>
        <end position="305"/>
    </location>
</feature>
<name>A0AAJ0GNU4_9PEZI</name>
<evidence type="ECO:0000256" key="1">
    <source>
        <dbReference type="SAM" id="MobiDB-lite"/>
    </source>
</evidence>
<reference evidence="2" key="2">
    <citation type="submission" date="2023-06" db="EMBL/GenBank/DDBJ databases">
        <authorList>
            <consortium name="Lawrence Berkeley National Laboratory"/>
            <person name="Mondo S.J."/>
            <person name="Hensen N."/>
            <person name="Bonometti L."/>
            <person name="Westerberg I."/>
            <person name="Brannstrom I.O."/>
            <person name="Guillou S."/>
            <person name="Cros-Aarteil S."/>
            <person name="Calhoun S."/>
            <person name="Haridas S."/>
            <person name="Kuo A."/>
            <person name="Pangilinan J."/>
            <person name="Riley R."/>
            <person name="Labutti K."/>
            <person name="Andreopoulos B."/>
            <person name="Lipzen A."/>
            <person name="Chen C."/>
            <person name="Yanf M."/>
            <person name="Daum C."/>
            <person name="Ng V."/>
            <person name="Clum A."/>
            <person name="Steindorff A."/>
            <person name="Ohm R."/>
            <person name="Martin F."/>
            <person name="Silar P."/>
            <person name="Natvig D."/>
            <person name="Lalanne C."/>
            <person name="Gautier V."/>
            <person name="Ament-Velasquez S.L."/>
            <person name="Kruys A."/>
            <person name="Hutchinson M.I."/>
            <person name="Powell A.J."/>
            <person name="Barry K."/>
            <person name="Miller A.N."/>
            <person name="Grigoriev I.V."/>
            <person name="Debuchy R."/>
            <person name="Gladieux P."/>
            <person name="Thoren M.H."/>
            <person name="Johannesson H."/>
        </authorList>
    </citation>
    <scope>NUCLEOTIDE SEQUENCE</scope>
    <source>
        <strain evidence="2">CBS 333.67</strain>
    </source>
</reference>
<evidence type="ECO:0000313" key="3">
    <source>
        <dbReference type="Proteomes" id="UP001273166"/>
    </source>
</evidence>
<protein>
    <submittedName>
        <fullName evidence="2">Uncharacterized protein</fullName>
    </submittedName>
</protein>
<dbReference type="RefSeq" id="XP_062719223.1">
    <property type="nucleotide sequence ID" value="XM_062868055.1"/>
</dbReference>
<dbReference type="AlphaFoldDB" id="A0AAJ0GNU4"/>
<organism evidence="2 3">
    <name type="scientific">Chaetomium strumarium</name>
    <dbReference type="NCBI Taxonomy" id="1170767"/>
    <lineage>
        <taxon>Eukaryota</taxon>
        <taxon>Fungi</taxon>
        <taxon>Dikarya</taxon>
        <taxon>Ascomycota</taxon>
        <taxon>Pezizomycotina</taxon>
        <taxon>Sordariomycetes</taxon>
        <taxon>Sordariomycetidae</taxon>
        <taxon>Sordariales</taxon>
        <taxon>Chaetomiaceae</taxon>
        <taxon>Chaetomium</taxon>
    </lineage>
</organism>